<keyword evidence="2" id="KW-1185">Reference proteome</keyword>
<dbReference type="EMBL" id="CAJVQB010017943">
    <property type="protein sequence ID" value="CAG8786014.1"/>
    <property type="molecule type" value="Genomic_DNA"/>
</dbReference>
<sequence length="154" mass="18105">QIWLDMKLKRMCIAASIEKIDFVTESDYDLALVVLKKQKESKLNYQNLLWSNLRARIPKELCKEKISEEVSMQYSKIDELNQIWKIIEDAIINVGKKALLFKDIKNELGKQSPRSKECRDLKAIKLLSILISAIRKNQDSRSLADWRKWNKLIN</sequence>
<accession>A0ABN7VMJ5</accession>
<dbReference type="Proteomes" id="UP000789901">
    <property type="component" value="Unassembled WGS sequence"/>
</dbReference>
<evidence type="ECO:0000313" key="1">
    <source>
        <dbReference type="EMBL" id="CAG8786014.1"/>
    </source>
</evidence>
<evidence type="ECO:0000313" key="2">
    <source>
        <dbReference type="Proteomes" id="UP000789901"/>
    </source>
</evidence>
<name>A0ABN7VMJ5_GIGMA</name>
<comment type="caution">
    <text evidence="1">The sequence shown here is derived from an EMBL/GenBank/DDBJ whole genome shotgun (WGS) entry which is preliminary data.</text>
</comment>
<organism evidence="1 2">
    <name type="scientific">Gigaspora margarita</name>
    <dbReference type="NCBI Taxonomy" id="4874"/>
    <lineage>
        <taxon>Eukaryota</taxon>
        <taxon>Fungi</taxon>
        <taxon>Fungi incertae sedis</taxon>
        <taxon>Mucoromycota</taxon>
        <taxon>Glomeromycotina</taxon>
        <taxon>Glomeromycetes</taxon>
        <taxon>Diversisporales</taxon>
        <taxon>Gigasporaceae</taxon>
        <taxon>Gigaspora</taxon>
    </lineage>
</organism>
<gene>
    <name evidence="1" type="ORF">GMARGA_LOCUS20451</name>
</gene>
<protein>
    <submittedName>
        <fullName evidence="1">1365_t:CDS:1</fullName>
    </submittedName>
</protein>
<feature type="non-terminal residue" evidence="1">
    <location>
        <position position="1"/>
    </location>
</feature>
<proteinExistence type="predicted"/>
<reference evidence="1 2" key="1">
    <citation type="submission" date="2021-06" db="EMBL/GenBank/DDBJ databases">
        <authorList>
            <person name="Kallberg Y."/>
            <person name="Tangrot J."/>
            <person name="Rosling A."/>
        </authorList>
    </citation>
    <scope>NUCLEOTIDE SEQUENCE [LARGE SCALE GENOMIC DNA]</scope>
    <source>
        <strain evidence="1 2">120-4 pot B 10/14</strain>
    </source>
</reference>